<evidence type="ECO:0000256" key="1">
    <source>
        <dbReference type="ARBA" id="ARBA00022517"/>
    </source>
</evidence>
<dbReference type="GO" id="GO:0030490">
    <property type="term" value="P:maturation of SSU-rRNA"/>
    <property type="evidence" value="ECO:0007669"/>
    <property type="project" value="UniProtKB-UniRule"/>
</dbReference>
<dbReference type="GO" id="GO:0043024">
    <property type="term" value="F:ribosomal small subunit binding"/>
    <property type="evidence" value="ECO:0007669"/>
    <property type="project" value="TreeGrafter"/>
</dbReference>
<keyword evidence="2" id="KW-0963">Cytoplasm</keyword>
<protein>
    <recommendedName>
        <fullName evidence="2">Ribosome-binding factor A</fullName>
    </recommendedName>
</protein>
<dbReference type="InterPro" id="IPR015946">
    <property type="entry name" value="KH_dom-like_a/b"/>
</dbReference>
<name>A0A6V8MHI0_9BACT</name>
<dbReference type="NCBIfam" id="NF010388">
    <property type="entry name" value="PRK13815.1"/>
    <property type="match status" value="1"/>
</dbReference>
<sequence>MVKRSDKVSEAIHKVISELLIKGIKDPRIGFVTITGVKVTTDLRQATVYFTVIGSEQEKKNTEAGLNSARGFIRKELGQALKLRVTPDVLFKYDTSVEYGQHIESLLKEIGATDDDGKDAGGNS</sequence>
<dbReference type="Gene3D" id="3.30.300.20">
    <property type="match status" value="1"/>
</dbReference>
<dbReference type="NCBIfam" id="TIGR00082">
    <property type="entry name" value="rbfA"/>
    <property type="match status" value="1"/>
</dbReference>
<dbReference type="HAMAP" id="MF_00003">
    <property type="entry name" value="RbfA"/>
    <property type="match status" value="1"/>
</dbReference>
<reference evidence="4" key="1">
    <citation type="submission" date="2020-06" db="EMBL/GenBank/DDBJ databases">
        <title>Draft genomic sequence of Geomonas sp. Red330.</title>
        <authorList>
            <person name="Itoh H."/>
            <person name="Zhenxing X."/>
            <person name="Ushijima N."/>
            <person name="Masuda Y."/>
            <person name="Shiratori Y."/>
            <person name="Senoo K."/>
        </authorList>
    </citation>
    <scope>NUCLEOTIDE SEQUENCE [LARGE SCALE GENOMIC DNA]</scope>
    <source>
        <strain evidence="4">Red330</strain>
    </source>
</reference>
<dbReference type="SUPFAM" id="SSF89919">
    <property type="entry name" value="Ribosome-binding factor A, RbfA"/>
    <property type="match status" value="1"/>
</dbReference>
<dbReference type="GO" id="GO:0005829">
    <property type="term" value="C:cytosol"/>
    <property type="evidence" value="ECO:0007669"/>
    <property type="project" value="TreeGrafter"/>
</dbReference>
<comment type="subcellular location">
    <subcellularLocation>
        <location evidence="2">Cytoplasm</location>
    </subcellularLocation>
</comment>
<organism evidence="3 4">
    <name type="scientific">Geomonas silvestris</name>
    <dbReference type="NCBI Taxonomy" id="2740184"/>
    <lineage>
        <taxon>Bacteria</taxon>
        <taxon>Pseudomonadati</taxon>
        <taxon>Thermodesulfobacteriota</taxon>
        <taxon>Desulfuromonadia</taxon>
        <taxon>Geobacterales</taxon>
        <taxon>Geobacteraceae</taxon>
        <taxon>Geomonas</taxon>
    </lineage>
</organism>
<dbReference type="InterPro" id="IPR023799">
    <property type="entry name" value="RbfA_dom_sf"/>
</dbReference>
<gene>
    <name evidence="2 3" type="primary">rbfA</name>
    <name evidence="3" type="ORF">GMST_17750</name>
</gene>
<comment type="function">
    <text evidence="2">One of several proteins that assist in the late maturation steps of the functional core of the 30S ribosomal subunit. Associates with free 30S ribosomal subunits (but not with 30S subunits that are part of 70S ribosomes or polysomes). Required for efficient processing of 16S rRNA. May interact with the 5'-terminal helix region of 16S rRNA.</text>
</comment>
<dbReference type="PANTHER" id="PTHR33515:SF1">
    <property type="entry name" value="RIBOSOME-BINDING FACTOR A, CHLOROPLASTIC-RELATED"/>
    <property type="match status" value="1"/>
</dbReference>
<dbReference type="PANTHER" id="PTHR33515">
    <property type="entry name" value="RIBOSOME-BINDING FACTOR A, CHLOROPLASTIC-RELATED"/>
    <property type="match status" value="1"/>
</dbReference>
<evidence type="ECO:0000256" key="2">
    <source>
        <dbReference type="HAMAP-Rule" id="MF_00003"/>
    </source>
</evidence>
<dbReference type="EMBL" id="BLXX01000004">
    <property type="protein sequence ID" value="GFO59450.1"/>
    <property type="molecule type" value="Genomic_DNA"/>
</dbReference>
<dbReference type="RefSeq" id="WP_183354282.1">
    <property type="nucleotide sequence ID" value="NZ_BLXX01000004.1"/>
</dbReference>
<comment type="subunit">
    <text evidence="2">Monomer. Binds 30S ribosomal subunits, but not 50S ribosomal subunits or 70S ribosomes.</text>
</comment>
<comment type="similarity">
    <text evidence="2">Belongs to the RbfA family.</text>
</comment>
<accession>A0A6V8MHI0</accession>
<evidence type="ECO:0000313" key="4">
    <source>
        <dbReference type="Proteomes" id="UP000556026"/>
    </source>
</evidence>
<dbReference type="InterPro" id="IPR020053">
    <property type="entry name" value="Ribosome-bd_factorA_CS"/>
</dbReference>
<evidence type="ECO:0000313" key="3">
    <source>
        <dbReference type="EMBL" id="GFO59450.1"/>
    </source>
</evidence>
<dbReference type="PROSITE" id="PS01319">
    <property type="entry name" value="RBFA"/>
    <property type="match status" value="1"/>
</dbReference>
<comment type="caution">
    <text evidence="3">The sequence shown here is derived from an EMBL/GenBank/DDBJ whole genome shotgun (WGS) entry which is preliminary data.</text>
</comment>
<dbReference type="InterPro" id="IPR000238">
    <property type="entry name" value="RbfA"/>
</dbReference>
<proteinExistence type="inferred from homology"/>
<dbReference type="Proteomes" id="UP000556026">
    <property type="component" value="Unassembled WGS sequence"/>
</dbReference>
<dbReference type="Pfam" id="PF02033">
    <property type="entry name" value="RBFA"/>
    <property type="match status" value="1"/>
</dbReference>
<keyword evidence="1 2" id="KW-0690">Ribosome biogenesis</keyword>
<dbReference type="AlphaFoldDB" id="A0A6V8MHI0"/>
<keyword evidence="4" id="KW-1185">Reference proteome</keyword>